<feature type="domain" description="Methylguanine DNA methyltransferase ribonuclease-like" evidence="10">
    <location>
        <begin position="7"/>
        <end position="69"/>
    </location>
</feature>
<dbReference type="GO" id="GO:0005737">
    <property type="term" value="C:cytoplasm"/>
    <property type="evidence" value="ECO:0007669"/>
    <property type="project" value="UniProtKB-SubCell"/>
</dbReference>
<dbReference type="NCBIfam" id="TIGR00589">
    <property type="entry name" value="ogt"/>
    <property type="match status" value="1"/>
</dbReference>
<dbReference type="Gene3D" id="1.10.10.10">
    <property type="entry name" value="Winged helix-like DNA-binding domain superfamily/Winged helix DNA-binding domain"/>
    <property type="match status" value="1"/>
</dbReference>
<keyword evidence="12" id="KW-1185">Reference proteome</keyword>
<dbReference type="InterPro" id="IPR008332">
    <property type="entry name" value="MethylG_MeTrfase_N"/>
</dbReference>
<reference evidence="12" key="1">
    <citation type="submission" date="2016-10" db="EMBL/GenBank/DDBJ databases">
        <authorList>
            <person name="Varghese N."/>
            <person name="Submissions S."/>
        </authorList>
    </citation>
    <scope>NUCLEOTIDE SEQUENCE [LARGE SCALE GENOMIC DNA]</scope>
    <source>
        <strain evidence="12">DSM 1551</strain>
    </source>
</reference>
<dbReference type="GeneID" id="78288710"/>
<dbReference type="OrthoDB" id="9783680at2"/>
<dbReference type="PROSITE" id="PS00374">
    <property type="entry name" value="MGMT"/>
    <property type="match status" value="1"/>
</dbReference>
<dbReference type="PANTHER" id="PTHR10815">
    <property type="entry name" value="METHYLATED-DNA--PROTEIN-CYSTEINE METHYLTRANSFERASE"/>
    <property type="match status" value="1"/>
</dbReference>
<evidence type="ECO:0000313" key="12">
    <source>
        <dbReference type="Proteomes" id="UP000198558"/>
    </source>
</evidence>
<keyword evidence="6 8" id="KW-0234">DNA repair</keyword>
<protein>
    <recommendedName>
        <fullName evidence="8">Methylated-DNA--protein-cysteine methyltransferase</fullName>
        <ecNumber evidence="8">2.1.1.63</ecNumber>
    </recommendedName>
    <alternativeName>
        <fullName evidence="8">6-O-methylguanine-DNA methyltransferase</fullName>
        <shortName evidence="8">MGMT</shortName>
    </alternativeName>
    <alternativeName>
        <fullName evidence="8">O-6-methylguanine-DNA-alkyltransferase</fullName>
    </alternativeName>
</protein>
<dbReference type="Proteomes" id="UP000198558">
    <property type="component" value="Unassembled WGS sequence"/>
</dbReference>
<dbReference type="Pfam" id="PF02870">
    <property type="entry name" value="Methyltransf_1N"/>
    <property type="match status" value="1"/>
</dbReference>
<dbReference type="InterPro" id="IPR001497">
    <property type="entry name" value="MethylDNA_cys_MeTrfase_AS"/>
</dbReference>
<keyword evidence="2 8" id="KW-0963">Cytoplasm</keyword>
<comment type="catalytic activity">
    <reaction evidence="7 8">
        <text>a 6-O-methyl-2'-deoxyguanosine in DNA + L-cysteinyl-[protein] = S-methyl-L-cysteinyl-[protein] + a 2'-deoxyguanosine in DNA</text>
        <dbReference type="Rhea" id="RHEA:24000"/>
        <dbReference type="Rhea" id="RHEA-COMP:10131"/>
        <dbReference type="Rhea" id="RHEA-COMP:10132"/>
        <dbReference type="Rhea" id="RHEA-COMP:11367"/>
        <dbReference type="Rhea" id="RHEA-COMP:11368"/>
        <dbReference type="ChEBI" id="CHEBI:29950"/>
        <dbReference type="ChEBI" id="CHEBI:82612"/>
        <dbReference type="ChEBI" id="CHEBI:85445"/>
        <dbReference type="ChEBI" id="CHEBI:85448"/>
        <dbReference type="EC" id="2.1.1.63"/>
    </reaction>
</comment>
<dbReference type="SUPFAM" id="SSF46767">
    <property type="entry name" value="Methylated DNA-protein cysteine methyltransferase, C-terminal domain"/>
    <property type="match status" value="1"/>
</dbReference>
<dbReference type="SUPFAM" id="SSF53155">
    <property type="entry name" value="Methylated DNA-protein cysteine methyltransferase domain"/>
    <property type="match status" value="1"/>
</dbReference>
<dbReference type="Gene3D" id="3.30.160.70">
    <property type="entry name" value="Methylated DNA-protein cysteine methyltransferase domain"/>
    <property type="match status" value="1"/>
</dbReference>
<keyword evidence="5 8" id="KW-0227">DNA damage</keyword>
<keyword evidence="3 8" id="KW-0489">Methyltransferase</keyword>
<name>A0A1I0FQ98_9FIRM</name>
<evidence type="ECO:0000256" key="1">
    <source>
        <dbReference type="ARBA" id="ARBA00001286"/>
    </source>
</evidence>
<comment type="miscellaneous">
    <text evidence="8">This enzyme catalyzes only one turnover and therefore is not strictly catalytic. According to one definition, an enzyme is a biocatalyst that acts repeatedly and over many reaction cycles.</text>
</comment>
<dbReference type="CDD" id="cd06445">
    <property type="entry name" value="ATase"/>
    <property type="match status" value="1"/>
</dbReference>
<dbReference type="InterPro" id="IPR014048">
    <property type="entry name" value="MethylDNA_cys_MeTrfase_DNA-bd"/>
</dbReference>
<evidence type="ECO:0000256" key="3">
    <source>
        <dbReference type="ARBA" id="ARBA00022603"/>
    </source>
</evidence>
<dbReference type="GO" id="GO:0032259">
    <property type="term" value="P:methylation"/>
    <property type="evidence" value="ECO:0007669"/>
    <property type="project" value="UniProtKB-KW"/>
</dbReference>
<dbReference type="Pfam" id="PF01035">
    <property type="entry name" value="DNA_binding_1"/>
    <property type="match status" value="1"/>
</dbReference>
<comment type="similarity">
    <text evidence="8">Belongs to the MGMT family.</text>
</comment>
<dbReference type="PANTHER" id="PTHR10815:SF5">
    <property type="entry name" value="METHYLATED-DNA--PROTEIN-CYSTEINE METHYLTRANSFERASE"/>
    <property type="match status" value="1"/>
</dbReference>
<dbReference type="EC" id="2.1.1.63" evidence="8"/>
<keyword evidence="4 8" id="KW-0808">Transferase</keyword>
<dbReference type="InterPro" id="IPR023546">
    <property type="entry name" value="MGMT"/>
</dbReference>
<evidence type="ECO:0000256" key="8">
    <source>
        <dbReference type="HAMAP-Rule" id="MF_00772"/>
    </source>
</evidence>
<evidence type="ECO:0000256" key="6">
    <source>
        <dbReference type="ARBA" id="ARBA00023204"/>
    </source>
</evidence>
<dbReference type="EMBL" id="FOIN01000021">
    <property type="protein sequence ID" value="SET60340.1"/>
    <property type="molecule type" value="Genomic_DNA"/>
</dbReference>
<gene>
    <name evidence="11" type="ORF">SAMN04489758_12127</name>
</gene>
<evidence type="ECO:0000256" key="5">
    <source>
        <dbReference type="ARBA" id="ARBA00022763"/>
    </source>
</evidence>
<feature type="active site" description="Nucleophile; methyl group acceptor" evidence="8">
    <location>
        <position position="134"/>
    </location>
</feature>
<accession>A0A1I0FQ98</accession>
<dbReference type="GO" id="GO:0006307">
    <property type="term" value="P:DNA alkylation repair"/>
    <property type="evidence" value="ECO:0007669"/>
    <property type="project" value="UniProtKB-UniRule"/>
</dbReference>
<sequence>MHYIYEYKSPIGDITMASDGTSLIGLWFNGQKYFASTLSSKYEYKLLPVFKETILWLNIYFNGKEPDFMPRLKLDGTAFRIEIWQILQQIPYATTLTYGDIAKKVAIKRGIENMSAQAVGGAVGHNPISIIIPCHRLLGSNGSLTGYAGGIDKKIALLELEGIDTNKFIIPKKGTAL</sequence>
<organism evidence="11 12">
    <name type="scientific">Thomasclavelia cocleata</name>
    <dbReference type="NCBI Taxonomy" id="69824"/>
    <lineage>
        <taxon>Bacteria</taxon>
        <taxon>Bacillati</taxon>
        <taxon>Bacillota</taxon>
        <taxon>Erysipelotrichia</taxon>
        <taxon>Erysipelotrichales</taxon>
        <taxon>Coprobacillaceae</taxon>
        <taxon>Thomasclavelia</taxon>
    </lineage>
</organism>
<dbReference type="GO" id="GO:0003908">
    <property type="term" value="F:methylated-DNA-[protein]-cysteine S-methyltransferase activity"/>
    <property type="evidence" value="ECO:0007669"/>
    <property type="project" value="UniProtKB-UniRule"/>
</dbReference>
<dbReference type="InterPro" id="IPR036388">
    <property type="entry name" value="WH-like_DNA-bd_sf"/>
</dbReference>
<evidence type="ECO:0000259" key="9">
    <source>
        <dbReference type="Pfam" id="PF01035"/>
    </source>
</evidence>
<evidence type="ECO:0000256" key="7">
    <source>
        <dbReference type="ARBA" id="ARBA00049348"/>
    </source>
</evidence>
<evidence type="ECO:0000313" key="11">
    <source>
        <dbReference type="EMBL" id="SET60340.1"/>
    </source>
</evidence>
<dbReference type="InterPro" id="IPR036217">
    <property type="entry name" value="MethylDNA_cys_MeTrfase_DNAb"/>
</dbReference>
<evidence type="ECO:0000256" key="4">
    <source>
        <dbReference type="ARBA" id="ARBA00022679"/>
    </source>
</evidence>
<dbReference type="InterPro" id="IPR036631">
    <property type="entry name" value="MGMT_N_sf"/>
</dbReference>
<proteinExistence type="inferred from homology"/>
<comment type="function">
    <text evidence="8">Involved in the cellular defense against the biological effects of O6-methylguanine (O6-MeG) and O4-methylthymine (O4-MeT) in DNA. Repairs the methylated nucleobase in DNA by stoichiometrically transferring the methyl group to a cysteine residue in the enzyme. This is a suicide reaction: the enzyme is irreversibly inactivated.</text>
</comment>
<comment type="catalytic activity">
    <reaction evidence="1 8">
        <text>a 4-O-methyl-thymidine in DNA + L-cysteinyl-[protein] = a thymidine in DNA + S-methyl-L-cysteinyl-[protein]</text>
        <dbReference type="Rhea" id="RHEA:53428"/>
        <dbReference type="Rhea" id="RHEA-COMP:10131"/>
        <dbReference type="Rhea" id="RHEA-COMP:10132"/>
        <dbReference type="Rhea" id="RHEA-COMP:13555"/>
        <dbReference type="Rhea" id="RHEA-COMP:13556"/>
        <dbReference type="ChEBI" id="CHEBI:29950"/>
        <dbReference type="ChEBI" id="CHEBI:82612"/>
        <dbReference type="ChEBI" id="CHEBI:137386"/>
        <dbReference type="ChEBI" id="CHEBI:137387"/>
        <dbReference type="EC" id="2.1.1.63"/>
    </reaction>
</comment>
<feature type="domain" description="Methylated-DNA-[protein]-cysteine S-methyltransferase DNA binding" evidence="9">
    <location>
        <begin position="79"/>
        <end position="163"/>
    </location>
</feature>
<dbReference type="HAMAP" id="MF_00772">
    <property type="entry name" value="OGT"/>
    <property type="match status" value="1"/>
</dbReference>
<dbReference type="RefSeq" id="WP_092354467.1">
    <property type="nucleotide sequence ID" value="NZ_FOIN01000021.1"/>
</dbReference>
<evidence type="ECO:0000259" key="10">
    <source>
        <dbReference type="Pfam" id="PF02870"/>
    </source>
</evidence>
<evidence type="ECO:0000256" key="2">
    <source>
        <dbReference type="ARBA" id="ARBA00022490"/>
    </source>
</evidence>
<comment type="subcellular location">
    <subcellularLocation>
        <location evidence="8">Cytoplasm</location>
    </subcellularLocation>
</comment>
<dbReference type="AlphaFoldDB" id="A0A1I0FQ98"/>